<reference evidence="5 6" key="1">
    <citation type="submission" date="2024-07" db="EMBL/GenBank/DDBJ databases">
        <authorList>
            <person name="Dulla G.F.J."/>
            <person name="Delorm J.G."/>
        </authorList>
    </citation>
    <scope>NUCLEOTIDE SEQUENCE [LARGE SCALE GENOMIC DNA]</scope>
    <source>
        <strain evidence="5 6">JGD 233</strain>
    </source>
</reference>
<dbReference type="RefSeq" id="WP_367167112.1">
    <property type="nucleotide sequence ID" value="NZ_JBFKZN010000004.1"/>
</dbReference>
<feature type="compositionally biased region" description="Low complexity" evidence="2">
    <location>
        <begin position="2047"/>
        <end position="2063"/>
    </location>
</feature>
<protein>
    <submittedName>
        <fullName evidence="5">Hemagglutinin repeat-containing protein</fullName>
    </submittedName>
</protein>
<keyword evidence="3" id="KW-0812">Transmembrane</keyword>
<feature type="domain" description="Filamentous haemagglutinin FhaB/tRNA nuclease CdiA-like TPS" evidence="4">
    <location>
        <begin position="88"/>
        <end position="208"/>
    </location>
</feature>
<dbReference type="InterPro" id="IPR012334">
    <property type="entry name" value="Pectin_lyas_fold"/>
</dbReference>
<dbReference type="SMART" id="SM00912">
    <property type="entry name" value="Haemagg_act"/>
    <property type="match status" value="1"/>
</dbReference>
<dbReference type="Pfam" id="PF13332">
    <property type="entry name" value="Fil_haemagg_2"/>
    <property type="match status" value="3"/>
</dbReference>
<keyword evidence="3" id="KW-0472">Membrane</keyword>
<evidence type="ECO:0000313" key="5">
    <source>
        <dbReference type="EMBL" id="MEW5289030.1"/>
    </source>
</evidence>
<dbReference type="Gene3D" id="2.160.20.10">
    <property type="entry name" value="Single-stranded right-handed beta-helix, Pectin lyase-like"/>
    <property type="match status" value="1"/>
</dbReference>
<dbReference type="Pfam" id="PF05594">
    <property type="entry name" value="Fil_haemagg"/>
    <property type="match status" value="12"/>
</dbReference>
<accession>A0ABV3MZN6</accession>
<feature type="compositionally biased region" description="Basic and acidic residues" evidence="2">
    <location>
        <begin position="1877"/>
        <end position="1888"/>
    </location>
</feature>
<feature type="region of interest" description="Disordered" evidence="2">
    <location>
        <begin position="2143"/>
        <end position="2189"/>
    </location>
</feature>
<feature type="compositionally biased region" description="Polar residues" evidence="2">
    <location>
        <begin position="2152"/>
        <end position="2189"/>
    </location>
</feature>
<dbReference type="InterPro" id="IPR010069">
    <property type="entry name" value="CdiA_FHA1_rpt"/>
</dbReference>
<evidence type="ECO:0000259" key="4">
    <source>
        <dbReference type="SMART" id="SM00912"/>
    </source>
</evidence>
<dbReference type="NCBIfam" id="TIGR01731">
    <property type="entry name" value="fil_hemag_20aa"/>
    <property type="match status" value="20"/>
</dbReference>
<evidence type="ECO:0000256" key="3">
    <source>
        <dbReference type="SAM" id="Phobius"/>
    </source>
</evidence>
<name>A0ABV3MZN6_9GAMM</name>
<evidence type="ECO:0000256" key="2">
    <source>
        <dbReference type="SAM" id="MobiDB-lite"/>
    </source>
</evidence>
<sequence>MNKDLYRIIFNKTRGMLMVVGELATAARGTALPSCEPGHSLPYRISVLTRLRFALLISLGFVSLSAGAAVVADTQAPGNQQATITSSANDTPQVNIQTPSAGGVSRNVYSQFDVDNKGVVLNNSHVSTQTRLAGMVNGNGNLARGEAKVILNEVNARNASQLNGFIEVAGQKAQVVIANPSGITCNGCGFINAHRATLTTGQVQMNNGLITGYEVNNGEIVIQGTGMDSSLQDSTDLIARAVKVNAGIWASELKITAGRNTVDAAHNVVTAKAADGSTAPALAIDVAGLGGMYANKIRLMGTENGVGVHNAGNIGASAGDVVVNADGTISNSGSITASQNLQLTSQRLVDNSGKLYAAGNTDVTAGGMLNNNGIIAASKNITLKASSVASSSAAALTAGMNSDGTLGSAGNLTVTSQGELKVNGQASAAGQLTATGTTLDLSGSQTFGNNISLQASSGSISTANATVAATHQLTATARDAINNDGGKISADLLALNARSLSSQQGLIQQLGTRDLQLSFADSLNNAGGTIASNGQNLTLNTALFNNQQGSLLHTGNGELHIFSTEINSTGGSLQTNGHLDLSGGELVLDDATVQANQLSITADSLSHRRGDMVQTGNSDLSIAVKGLLDNQQGSISANGIILLTAESLNNQQGKLIAAQNGALKIATQAQLNNQQGVMAAAGALSLESNTLNNAGGLLQSGADMTLALAGGDLNNRDSGSNAGILSNGALTIHGGNIDNTTGFIAAGGDVSLTGLTLTNQQGTLASDAGLMLMTTALNNQSGRVQAGTRLYLNTQGNTFTNTGGVFSAGKTLTLLTGALLNASGQLISAGDMQLNTQGQQLNNTSGTLTASGDAQLNTGTLTNIDGQMQIVGNTLINAAGAGLDNTAGLIRGGESLSVSTAQLINRNTQSENTGIEGQSVTLNSATLDNSGGAVRANDLLDITSSSTLNNSGGLISSASLLNFNGGNSLAFTNTAGTLIGGSTMNLSANSLTGDGRVLSLNAMNLVLQQAFFNQGEVIANGDMNFTVSNGLVNQSLIKAGGALNLRATGLENRQSAEISAGENHLLISGNVTNRGLLDGGLTHVSSSSLTNTGTGRLYGDHIALQTGTLDNLNENGTAATIAARDRLDIGAGVINNYEHGLIYSVGDIAIGGVLDDSWRASGKGSVFNNHSATLESAGNMTLNIGEINNINDHLVTEVVVVEQSSHHEAVLSSSTTRYDWDDVNTSTKNKYGVHAAIMPDGSSSRTFYEYQYERTITETQVKESDPGQIIAAGNLTINSDRVNNHDSRIVAGGLLSGVVGELNNIATMGERVITDVGKQIRWYAKKSGGGIGGTKTSQGKDTSNYNPADIVQTIDLQTMAWQGNTAVSGSGIPIAGRDTSGTDTTIIQAGDITADTGQTPLNPPSGQRVEVVQPASDGKNTTIKMITPNTTLPDNSLYQLHPGSDVPVLIETDLRFTDKKQWLGSDYMQNQFIQNPDNVLKRLGDGFYEQQLIRQQVVALTGNRYLNGYSSDEAQFQALMDAGVAFGKEYNLTLGVALTAQQMALLTSDMIWLVKQTTTLPDGTTQEVLVPQLYARVKEGDLDGSGALLAGNNVSLNVSNDLTNSGHISGREVTQLTADNINNSGFIGGGHVDLRARTDLNNIGGTLLGGSSLNAIAGRDLNSISTTGGSIGNITFDRPAGIYVQSDSGMLDLRAVNNINLTASQISNGGEGSQTQIIAGNDLNLNTLTTTSSEKGSWGKGNDRILTQSSEVGSQIIGNGDVMLSAGHDLNARAATVSAQDGLSVTAARDISITSGAASYHLTENSHQASRGMLSKKSVTTRDDIRRQSAVSSNVDGETVTMQAGHNLTVSGSNVVGTHDVALAAGNDLNITTADETHRENHLRKETKSGLSGTGGIGITAGSSSLKVTDDALTHSSLGSTVGSAQGNLTLSAGNSLTVKGSDVLAGKDLSLTGKEVNILAAENQSSQTHTVEQKQSGLTLALSGAVGSAINLAVTTANDANNESNDRLAALKGVKAALTGVQAYQGTQLADAEGSEGSMIGINLSYGSQSSKSTQTSTQNQSRGGGLTAGNNLTISASRTDINVQGSQLQAGNDALLRAARDVNLYSGLNSQTLTGKNESKGGSVGVGINFGQGANGLSLNASVNKGKGSESGNGTSHVETTVSAGNNLTISNGRDTTLTGAQVSGEK</sequence>
<dbReference type="Pfam" id="PF05860">
    <property type="entry name" value="TPS"/>
    <property type="match status" value="1"/>
</dbReference>
<dbReference type="InterPro" id="IPR008638">
    <property type="entry name" value="FhaB/CdiA-like_TPS"/>
</dbReference>
<evidence type="ECO:0000256" key="1">
    <source>
        <dbReference type="ARBA" id="ARBA00022656"/>
    </source>
</evidence>
<feature type="region of interest" description="Disordered" evidence="2">
    <location>
        <begin position="1877"/>
        <end position="1896"/>
    </location>
</feature>
<dbReference type="InterPro" id="IPR008619">
    <property type="entry name" value="Filamentous_hemagglutn_rpt"/>
</dbReference>
<dbReference type="InterPro" id="IPR025157">
    <property type="entry name" value="Hemagglutinin_rpt"/>
</dbReference>
<keyword evidence="6" id="KW-1185">Reference proteome</keyword>
<dbReference type="InterPro" id="IPR011050">
    <property type="entry name" value="Pectin_lyase_fold/virulence"/>
</dbReference>
<keyword evidence="3" id="KW-1133">Transmembrane helix</keyword>
<comment type="caution">
    <text evidence="5">The sequence shown here is derived from an EMBL/GenBank/DDBJ whole genome shotgun (WGS) entry which is preliminary data.</text>
</comment>
<dbReference type="Pfam" id="PF13018">
    <property type="entry name" value="ESPR"/>
    <property type="match status" value="1"/>
</dbReference>
<dbReference type="NCBIfam" id="TIGR01901">
    <property type="entry name" value="adhes_NPXG"/>
    <property type="match status" value="1"/>
</dbReference>
<feature type="region of interest" description="Disordered" evidence="2">
    <location>
        <begin position="2047"/>
        <end position="2073"/>
    </location>
</feature>
<dbReference type="SUPFAM" id="SSF51126">
    <property type="entry name" value="Pectin lyase-like"/>
    <property type="match status" value="1"/>
</dbReference>
<feature type="non-terminal residue" evidence="5">
    <location>
        <position position="2189"/>
    </location>
</feature>
<dbReference type="InterPro" id="IPR024973">
    <property type="entry name" value="ESPR"/>
</dbReference>
<dbReference type="Proteomes" id="UP001554567">
    <property type="component" value="Unassembled WGS sequence"/>
</dbReference>
<gene>
    <name evidence="5" type="ORF">ABW286_07515</name>
</gene>
<dbReference type="EMBL" id="JBFKZN010000004">
    <property type="protein sequence ID" value="MEW5289030.1"/>
    <property type="molecule type" value="Genomic_DNA"/>
</dbReference>
<feature type="transmembrane region" description="Helical" evidence="3">
    <location>
        <begin position="53"/>
        <end position="72"/>
    </location>
</feature>
<proteinExistence type="predicted"/>
<organism evidence="5 6">
    <name type="scientific">Erwinia papayae</name>
    <dbReference type="NCBI Taxonomy" id="206499"/>
    <lineage>
        <taxon>Bacteria</taxon>
        <taxon>Pseudomonadati</taxon>
        <taxon>Pseudomonadota</taxon>
        <taxon>Gammaproteobacteria</taxon>
        <taxon>Enterobacterales</taxon>
        <taxon>Erwiniaceae</taxon>
        <taxon>Erwinia</taxon>
    </lineage>
</organism>
<evidence type="ECO:0000313" key="6">
    <source>
        <dbReference type="Proteomes" id="UP001554567"/>
    </source>
</evidence>
<keyword evidence="1" id="KW-0800">Toxin</keyword>